<organism evidence="1 2">
    <name type="scientific">Helicobacter baculiformis</name>
    <dbReference type="NCBI Taxonomy" id="427351"/>
    <lineage>
        <taxon>Bacteria</taxon>
        <taxon>Pseudomonadati</taxon>
        <taxon>Campylobacterota</taxon>
        <taxon>Epsilonproteobacteria</taxon>
        <taxon>Campylobacterales</taxon>
        <taxon>Helicobacteraceae</taxon>
        <taxon>Helicobacter</taxon>
    </lineage>
</organism>
<reference evidence="2" key="1">
    <citation type="journal article" date="2019" name="Int. J. Syst. Evol. Microbiol.">
        <title>The Global Catalogue of Microorganisms (GCM) 10K type strain sequencing project: providing services to taxonomists for standard genome sequencing and annotation.</title>
        <authorList>
            <consortium name="The Broad Institute Genomics Platform"/>
            <consortium name="The Broad Institute Genome Sequencing Center for Infectious Disease"/>
            <person name="Wu L."/>
            <person name="Ma J."/>
        </authorList>
    </citation>
    <scope>NUCLEOTIDE SEQUENCE [LARGE SCALE GENOMIC DNA]</scope>
    <source>
        <strain evidence="2">CCUG 53816</strain>
    </source>
</reference>
<evidence type="ECO:0000313" key="1">
    <source>
        <dbReference type="EMBL" id="MFC3848212.1"/>
    </source>
</evidence>
<dbReference type="RefSeq" id="WP_233708924.1">
    <property type="nucleotide sequence ID" value="NZ_FZMF01000002.1"/>
</dbReference>
<comment type="caution">
    <text evidence="1">The sequence shown here is derived from an EMBL/GenBank/DDBJ whole genome shotgun (WGS) entry which is preliminary data.</text>
</comment>
<dbReference type="Proteomes" id="UP001595783">
    <property type="component" value="Unassembled WGS sequence"/>
</dbReference>
<keyword evidence="2" id="KW-1185">Reference proteome</keyword>
<accession>A0ABV7ZLR5</accession>
<gene>
    <name evidence="1" type="ORF">ACFOPX_06715</name>
</gene>
<name>A0ABV7ZLR5_9HELI</name>
<dbReference type="EMBL" id="JBHRZO010000048">
    <property type="protein sequence ID" value="MFC3848212.1"/>
    <property type="molecule type" value="Genomic_DNA"/>
</dbReference>
<protein>
    <submittedName>
        <fullName evidence="1">Uncharacterized protein</fullName>
    </submittedName>
</protein>
<sequence>MWYVLKNKDKEVVKFELKVEEQVINSVKIKNYFIDDTSIVLEPVLLPRAFDDKKSVVENLEDWIGHRKIPKNRAFVEDIIRSLI</sequence>
<evidence type="ECO:0000313" key="2">
    <source>
        <dbReference type="Proteomes" id="UP001595783"/>
    </source>
</evidence>
<proteinExistence type="predicted"/>